<evidence type="ECO:0000313" key="6">
    <source>
        <dbReference type="Proteomes" id="UP000199058"/>
    </source>
</evidence>
<protein>
    <submittedName>
        <fullName evidence="5">Acetyl esterase/lipase</fullName>
    </submittedName>
</protein>
<dbReference type="Pfam" id="PF07859">
    <property type="entry name" value="Abhydrolase_3"/>
    <property type="match status" value="1"/>
</dbReference>
<reference evidence="5 6" key="1">
    <citation type="submission" date="2016-10" db="EMBL/GenBank/DDBJ databases">
        <authorList>
            <person name="de Groot N.N."/>
        </authorList>
    </citation>
    <scope>NUCLEOTIDE SEQUENCE [LARGE SCALE GENOMIC DNA]</scope>
    <source>
        <strain evidence="5 6">DSM 18438</strain>
    </source>
</reference>
<dbReference type="Gene3D" id="3.40.50.1820">
    <property type="entry name" value="alpha/beta hydrolase"/>
    <property type="match status" value="1"/>
</dbReference>
<evidence type="ECO:0000259" key="4">
    <source>
        <dbReference type="Pfam" id="PF07859"/>
    </source>
</evidence>
<dbReference type="PANTHER" id="PTHR48081">
    <property type="entry name" value="AB HYDROLASE SUPERFAMILY PROTEIN C4A8.06C"/>
    <property type="match status" value="1"/>
</dbReference>
<dbReference type="STRING" id="1122252.SAMN05660443_0359"/>
<feature type="domain" description="Alpha/beta hydrolase fold-3" evidence="4">
    <location>
        <begin position="74"/>
        <end position="275"/>
    </location>
</feature>
<evidence type="ECO:0000313" key="5">
    <source>
        <dbReference type="EMBL" id="SFB82338.1"/>
    </source>
</evidence>
<dbReference type="OrthoDB" id="5729797at2"/>
<dbReference type="InterPro" id="IPR050300">
    <property type="entry name" value="GDXG_lipolytic_enzyme"/>
</dbReference>
<accession>A0A1I1EAF2</accession>
<dbReference type="Proteomes" id="UP000199058">
    <property type="component" value="Unassembled WGS sequence"/>
</dbReference>
<dbReference type="InterPro" id="IPR013094">
    <property type="entry name" value="AB_hydrolase_3"/>
</dbReference>
<name>A0A1I1EAF2_9GAMM</name>
<feature type="active site" evidence="3">
    <location>
        <position position="148"/>
    </location>
</feature>
<dbReference type="InterPro" id="IPR002168">
    <property type="entry name" value="Lipase_GDXG_HIS_AS"/>
</dbReference>
<dbReference type="AlphaFoldDB" id="A0A1I1EAF2"/>
<dbReference type="PROSITE" id="PS01174">
    <property type="entry name" value="LIPASE_GDXG_SER"/>
    <property type="match status" value="1"/>
</dbReference>
<sequence>MSNEMLWPLAVMQQGVDLFNRQLLASQCRLLRDYLNELNASSRIPHDVDCLELEIGGRQAELLSLKASHTQRYLLYLHGGGFALGSLDTHRELAIAFARHTDARVLVIDYRLAPDYPWPNGFEDVQAAYEWLIEQGVDASRLTLAGDSAGGGLALSLMQTLRQQHKQQPAACVLLSPWVDLTCSGTSMELNAATDPVLNKVQMNAFAELYAGKKSLDSPDISPLFGDLEGLAPVSVQVSLQEVLLDDARRLVKGIQNVGGQAEIKEMAWMPHVWQLLYRYLPQAAASVRQASRFLKVNSQS</sequence>
<evidence type="ECO:0000256" key="3">
    <source>
        <dbReference type="PROSITE-ProRule" id="PRU10038"/>
    </source>
</evidence>
<evidence type="ECO:0000256" key="2">
    <source>
        <dbReference type="ARBA" id="ARBA00022801"/>
    </source>
</evidence>
<dbReference type="PANTHER" id="PTHR48081:SF8">
    <property type="entry name" value="ALPHA_BETA HYDROLASE FOLD-3 DOMAIN-CONTAINING PROTEIN-RELATED"/>
    <property type="match status" value="1"/>
</dbReference>
<dbReference type="RefSeq" id="WP_091958271.1">
    <property type="nucleotide sequence ID" value="NZ_FOLH01000001.1"/>
</dbReference>
<keyword evidence="2" id="KW-0378">Hydrolase</keyword>
<keyword evidence="6" id="KW-1185">Reference proteome</keyword>
<evidence type="ECO:0000256" key="1">
    <source>
        <dbReference type="ARBA" id="ARBA00010515"/>
    </source>
</evidence>
<dbReference type="SUPFAM" id="SSF53474">
    <property type="entry name" value="alpha/beta-Hydrolases"/>
    <property type="match status" value="1"/>
</dbReference>
<organism evidence="5 6">
    <name type="scientific">Marinospirillum celere</name>
    <dbReference type="NCBI Taxonomy" id="1122252"/>
    <lineage>
        <taxon>Bacteria</taxon>
        <taxon>Pseudomonadati</taxon>
        <taxon>Pseudomonadota</taxon>
        <taxon>Gammaproteobacteria</taxon>
        <taxon>Oceanospirillales</taxon>
        <taxon>Oceanospirillaceae</taxon>
        <taxon>Marinospirillum</taxon>
    </lineage>
</organism>
<gene>
    <name evidence="5" type="ORF">SAMN05660443_0359</name>
</gene>
<dbReference type="EMBL" id="FOLH01000001">
    <property type="protein sequence ID" value="SFB82338.1"/>
    <property type="molecule type" value="Genomic_DNA"/>
</dbReference>
<dbReference type="PROSITE" id="PS01173">
    <property type="entry name" value="LIPASE_GDXG_HIS"/>
    <property type="match status" value="1"/>
</dbReference>
<dbReference type="GO" id="GO:0016787">
    <property type="term" value="F:hydrolase activity"/>
    <property type="evidence" value="ECO:0007669"/>
    <property type="project" value="UniProtKB-KW"/>
</dbReference>
<proteinExistence type="inferred from homology"/>
<comment type="similarity">
    <text evidence="1">Belongs to the 'GDXG' lipolytic enzyme family.</text>
</comment>
<dbReference type="InterPro" id="IPR033140">
    <property type="entry name" value="Lipase_GDXG_put_SER_AS"/>
</dbReference>
<dbReference type="InterPro" id="IPR029058">
    <property type="entry name" value="AB_hydrolase_fold"/>
</dbReference>